<feature type="binding site" evidence="3">
    <location>
        <position position="84"/>
    </location>
    <ligand>
        <name>substrate</name>
    </ligand>
</feature>
<keyword evidence="3" id="KW-0460">Magnesium</keyword>
<sequence length="252" mass="28323">MGLSSLAYGAYERRLARRLDDRRLPHHIGAIVDGNRRWAKDAGQDLESGYQAGAAKIDEFLGWCHELGVRIVTFWVLSTDNLQRPESEVRGILSAVEELVERLAADGRWNLRLIGSLDLLPAESAARLKRAIENSAGTELQVNVCVGYGGRQELTDAMRSLLLEESSKGRSLEDVASTLVVDDIAEHLYTKGQPDPDLVIRTSGEQRLSGFLLWQSVHSEFYFTDVLWPALRRVDLLRAMRSYANRERRFGA</sequence>
<dbReference type="PANTHER" id="PTHR10291">
    <property type="entry name" value="DEHYDRODOLICHYL DIPHOSPHATE SYNTHASE FAMILY MEMBER"/>
    <property type="match status" value="1"/>
</dbReference>
<comment type="subunit">
    <text evidence="3">Homodimer.</text>
</comment>
<accession>A0ABP4VWA6</accession>
<comment type="cofactor">
    <cofactor evidence="3">
        <name>Mg(2+)</name>
        <dbReference type="ChEBI" id="CHEBI:18420"/>
    </cofactor>
    <text evidence="3">Binds 2 magnesium ions per subunit.</text>
</comment>
<dbReference type="EC" id="2.5.1.-" evidence="3"/>
<dbReference type="CDD" id="cd00475">
    <property type="entry name" value="Cis_IPPS"/>
    <property type="match status" value="1"/>
</dbReference>
<dbReference type="InterPro" id="IPR001441">
    <property type="entry name" value="UPP_synth-like"/>
</dbReference>
<keyword evidence="3" id="KW-0479">Metal-binding</keyword>
<evidence type="ECO:0000313" key="4">
    <source>
        <dbReference type="EMBL" id="GAA1738670.1"/>
    </source>
</evidence>
<dbReference type="SUPFAM" id="SSF64005">
    <property type="entry name" value="Undecaprenyl diphosphate synthase"/>
    <property type="match status" value="1"/>
</dbReference>
<feature type="binding site" evidence="3">
    <location>
        <begin position="34"/>
        <end position="37"/>
    </location>
    <ligand>
        <name>substrate</name>
    </ligand>
</feature>
<comment type="function">
    <text evidence="3">Catalyzes the condensation of isopentenyl diphosphate (IPP) with allylic pyrophosphates generating different type of terpenoids.</text>
</comment>
<feature type="binding site" evidence="3">
    <location>
        <position position="220"/>
    </location>
    <ligand>
        <name>Mg(2+)</name>
        <dbReference type="ChEBI" id="CHEBI:18420"/>
    </ligand>
</feature>
<comment type="caution">
    <text evidence="4">The sequence shown here is derived from an EMBL/GenBank/DDBJ whole genome shotgun (WGS) entry which is preliminary data.</text>
</comment>
<name>A0ABP4VWA6_9ACTN</name>
<dbReference type="RefSeq" id="WP_344200481.1">
    <property type="nucleotide sequence ID" value="NZ_BAAAME010000004.1"/>
</dbReference>
<evidence type="ECO:0000256" key="2">
    <source>
        <dbReference type="ARBA" id="ARBA00038453"/>
    </source>
</evidence>
<dbReference type="PANTHER" id="PTHR10291:SF43">
    <property type="entry name" value="DEHYDRODOLICHYL DIPHOSPHATE SYNTHASE COMPLEX SUBUNIT DHDDS"/>
    <property type="match status" value="1"/>
</dbReference>
<dbReference type="NCBIfam" id="TIGR00055">
    <property type="entry name" value="uppS"/>
    <property type="match status" value="1"/>
</dbReference>
<keyword evidence="5" id="KW-1185">Reference proteome</keyword>
<feature type="binding site" evidence="3">
    <location>
        <begin position="207"/>
        <end position="209"/>
    </location>
    <ligand>
        <name>substrate</name>
    </ligand>
</feature>
<dbReference type="InterPro" id="IPR036424">
    <property type="entry name" value="UPP_synth-like_sf"/>
</dbReference>
<feature type="binding site" evidence="3">
    <location>
        <position position="33"/>
    </location>
    <ligand>
        <name>Mg(2+)</name>
        <dbReference type="ChEBI" id="CHEBI:18420"/>
    </ligand>
</feature>
<dbReference type="EMBL" id="BAAAME010000004">
    <property type="protein sequence ID" value="GAA1738670.1"/>
    <property type="molecule type" value="Genomic_DNA"/>
</dbReference>
<feature type="active site" description="Proton acceptor" evidence="3">
    <location>
        <position position="81"/>
    </location>
</feature>
<dbReference type="Proteomes" id="UP001501057">
    <property type="component" value="Unassembled WGS sequence"/>
</dbReference>
<feature type="binding site" evidence="3">
    <location>
        <position position="201"/>
    </location>
    <ligand>
        <name>substrate</name>
    </ligand>
</feature>
<comment type="similarity">
    <text evidence="2">Belongs to the UPP synthase family. Z-FPP synthase subfamily.</text>
</comment>
<dbReference type="Gene3D" id="3.40.1180.10">
    <property type="entry name" value="Decaprenyl diphosphate synthase-like"/>
    <property type="match status" value="1"/>
</dbReference>
<evidence type="ECO:0000256" key="1">
    <source>
        <dbReference type="ARBA" id="ARBA00022679"/>
    </source>
</evidence>
<dbReference type="GO" id="GO:0016740">
    <property type="term" value="F:transferase activity"/>
    <property type="evidence" value="ECO:0007669"/>
    <property type="project" value="UniProtKB-KW"/>
</dbReference>
<evidence type="ECO:0000313" key="5">
    <source>
        <dbReference type="Proteomes" id="UP001501057"/>
    </source>
</evidence>
<dbReference type="PROSITE" id="PS01066">
    <property type="entry name" value="UPP_SYNTHASE"/>
    <property type="match status" value="1"/>
</dbReference>
<dbReference type="NCBIfam" id="NF011403">
    <property type="entry name" value="PRK14828.1"/>
    <property type="match status" value="1"/>
</dbReference>
<proteinExistence type="inferred from homology"/>
<keyword evidence="1 3" id="KW-0808">Transferase</keyword>
<evidence type="ECO:0000256" key="3">
    <source>
        <dbReference type="HAMAP-Rule" id="MF_01139"/>
    </source>
</evidence>
<dbReference type="InterPro" id="IPR018520">
    <property type="entry name" value="UPP_synth-like_CS"/>
</dbReference>
<comment type="caution">
    <text evidence="3">Lacks conserved residue(s) required for the propagation of feature annotation.</text>
</comment>
<dbReference type="HAMAP" id="MF_01139">
    <property type="entry name" value="ISPT"/>
    <property type="match status" value="1"/>
</dbReference>
<feature type="binding site" evidence="3">
    <location>
        <position position="38"/>
    </location>
    <ligand>
        <name>substrate</name>
    </ligand>
</feature>
<protein>
    <recommendedName>
        <fullName evidence="3">Isoprenyl transferase</fullName>
        <ecNumber evidence="3">2.5.1.-</ecNumber>
    </recommendedName>
</protein>
<gene>
    <name evidence="4" type="ORF">GCM10009710_18730</name>
</gene>
<feature type="binding site" evidence="3">
    <location>
        <begin position="78"/>
        <end position="80"/>
    </location>
    <ligand>
        <name>substrate</name>
    </ligand>
</feature>
<dbReference type="Pfam" id="PF01255">
    <property type="entry name" value="Prenyltransf"/>
    <property type="match status" value="1"/>
</dbReference>
<organism evidence="4 5">
    <name type="scientific">Aeromicrobium alkaliterrae</name>
    <dbReference type="NCBI Taxonomy" id="302168"/>
    <lineage>
        <taxon>Bacteria</taxon>
        <taxon>Bacillati</taxon>
        <taxon>Actinomycetota</taxon>
        <taxon>Actinomycetes</taxon>
        <taxon>Propionibacteriales</taxon>
        <taxon>Nocardioidaceae</taxon>
        <taxon>Aeromicrobium</taxon>
    </lineage>
</organism>
<feature type="active site" evidence="3">
    <location>
        <position position="33"/>
    </location>
</feature>
<reference evidence="5" key="1">
    <citation type="journal article" date="2019" name="Int. J. Syst. Evol. Microbiol.">
        <title>The Global Catalogue of Microorganisms (GCM) 10K type strain sequencing project: providing services to taxonomists for standard genome sequencing and annotation.</title>
        <authorList>
            <consortium name="The Broad Institute Genomics Platform"/>
            <consortium name="The Broad Institute Genome Sequencing Center for Infectious Disease"/>
            <person name="Wu L."/>
            <person name="Ma J."/>
        </authorList>
    </citation>
    <scope>NUCLEOTIDE SEQUENCE [LARGE SCALE GENOMIC DNA]</scope>
    <source>
        <strain evidence="5">JCM 13518</strain>
    </source>
</reference>